<dbReference type="InterPro" id="IPR003770">
    <property type="entry name" value="MLTG-like"/>
</dbReference>
<feature type="compositionally biased region" description="Basic residues" evidence="8">
    <location>
        <begin position="18"/>
        <end position="28"/>
    </location>
</feature>
<evidence type="ECO:0000256" key="6">
    <source>
        <dbReference type="ARBA" id="ARBA00023316"/>
    </source>
</evidence>
<evidence type="ECO:0000256" key="8">
    <source>
        <dbReference type="SAM" id="MobiDB-lite"/>
    </source>
</evidence>
<keyword evidence="4 7" id="KW-0472">Membrane</keyword>
<comment type="caution">
    <text evidence="9">The sequence shown here is derived from an EMBL/GenBank/DDBJ whole genome shotgun (WGS) entry which is preliminary data.</text>
</comment>
<evidence type="ECO:0000256" key="1">
    <source>
        <dbReference type="ARBA" id="ARBA00022475"/>
    </source>
</evidence>
<evidence type="ECO:0000256" key="5">
    <source>
        <dbReference type="ARBA" id="ARBA00023239"/>
    </source>
</evidence>
<evidence type="ECO:0000256" key="4">
    <source>
        <dbReference type="ARBA" id="ARBA00023136"/>
    </source>
</evidence>
<dbReference type="PATRIC" id="fig|1125779.3.peg.673"/>
<evidence type="ECO:0000313" key="10">
    <source>
        <dbReference type="Proteomes" id="UP000014408"/>
    </source>
</evidence>
<protein>
    <recommendedName>
        <fullName evidence="7">Endolytic murein transglycosylase</fullName>
        <ecNumber evidence="7">4.2.2.29</ecNumber>
    </recommendedName>
    <alternativeName>
        <fullName evidence="7">Peptidoglycan lytic transglycosylase</fullName>
    </alternativeName>
    <alternativeName>
        <fullName evidence="7">Peptidoglycan polymerization terminase</fullName>
    </alternativeName>
</protein>
<proteinExistence type="inferred from homology"/>
<comment type="similarity">
    <text evidence="7">Belongs to the transglycosylase MltG family.</text>
</comment>
<dbReference type="eggNOG" id="COG1559">
    <property type="taxonomic scope" value="Bacteria"/>
</dbReference>
<dbReference type="HAMAP" id="MF_02065">
    <property type="entry name" value="MltG"/>
    <property type="match status" value="1"/>
</dbReference>
<keyword evidence="5 7" id="KW-0456">Lyase</keyword>
<dbReference type="Gene3D" id="3.30.1490.480">
    <property type="entry name" value="Endolytic murein transglycosylase"/>
    <property type="match status" value="1"/>
</dbReference>
<evidence type="ECO:0000256" key="2">
    <source>
        <dbReference type="ARBA" id="ARBA00022692"/>
    </source>
</evidence>
<feature type="site" description="Important for catalytic activity" evidence="7">
    <location>
        <position position="278"/>
    </location>
</feature>
<dbReference type="GO" id="GO:0009252">
    <property type="term" value="P:peptidoglycan biosynthetic process"/>
    <property type="evidence" value="ECO:0007669"/>
    <property type="project" value="UniProtKB-UniRule"/>
</dbReference>
<dbReference type="PANTHER" id="PTHR30518">
    <property type="entry name" value="ENDOLYTIC MUREIN TRANSGLYCOSYLASE"/>
    <property type="match status" value="1"/>
</dbReference>
<comment type="subcellular location">
    <subcellularLocation>
        <location evidence="7">Cell membrane</location>
        <topology evidence="7">Single-pass membrane protein</topology>
    </subcellularLocation>
</comment>
<gene>
    <name evidence="7" type="primary">mltG</name>
    <name evidence="9" type="ORF">HMPREF1219_00686</name>
</gene>
<organism evidence="9 10">
    <name type="scientific">Corynebacterium pyruviciproducens ATCC BAA-1742</name>
    <dbReference type="NCBI Taxonomy" id="1125779"/>
    <lineage>
        <taxon>Bacteria</taxon>
        <taxon>Bacillati</taxon>
        <taxon>Actinomycetota</taxon>
        <taxon>Actinomycetes</taxon>
        <taxon>Mycobacteriales</taxon>
        <taxon>Corynebacteriaceae</taxon>
        <taxon>Corynebacterium</taxon>
    </lineage>
</organism>
<comment type="catalytic activity">
    <reaction evidence="7">
        <text>a peptidoglycan chain = a peptidoglycan chain with N-acetyl-1,6-anhydromuramyl-[peptide] at the reducing end + a peptidoglycan chain with N-acetylglucosamine at the non-reducing end.</text>
        <dbReference type="EC" id="4.2.2.29"/>
    </reaction>
</comment>
<dbReference type="Pfam" id="PF02618">
    <property type="entry name" value="YceG"/>
    <property type="match status" value="1"/>
</dbReference>
<reference evidence="9 10" key="1">
    <citation type="submission" date="2013-05" db="EMBL/GenBank/DDBJ databases">
        <title>The Genome Sequence of Corynebacterium pyruviciproducens 1773O (ATCC BAA-1742).</title>
        <authorList>
            <consortium name="The Broad Institute Genomics Platform"/>
            <person name="Earl A."/>
            <person name="Ward D."/>
            <person name="Feldgarden M."/>
            <person name="Gevers D."/>
            <person name="Tong J."/>
            <person name="Walker B."/>
            <person name="Young S."/>
            <person name="Zeng Q."/>
            <person name="Gargeya S."/>
            <person name="Fitzgerald M."/>
            <person name="Haas B."/>
            <person name="Abouelleil A."/>
            <person name="Allen A.W."/>
            <person name="Alvarado L."/>
            <person name="Arachchi H.M."/>
            <person name="Berlin A.M."/>
            <person name="Chapman S.B."/>
            <person name="Gainer-Dewar J."/>
            <person name="Goldberg J."/>
            <person name="Griggs A."/>
            <person name="Gujja S."/>
            <person name="Hansen M."/>
            <person name="Howarth C."/>
            <person name="Imamovic A."/>
            <person name="Ireland A."/>
            <person name="Larimer J."/>
            <person name="McCowan C."/>
            <person name="Murphy C."/>
            <person name="Pearson M."/>
            <person name="Poon T.W."/>
            <person name="Priest M."/>
            <person name="Roberts A."/>
            <person name="Saif S."/>
            <person name="Shea T."/>
            <person name="Sisk P."/>
            <person name="Sykes S."/>
            <person name="Wortman J."/>
            <person name="Nusbaum C."/>
            <person name="Birren B."/>
        </authorList>
    </citation>
    <scope>NUCLEOTIDE SEQUENCE [LARGE SCALE GENOMIC DNA]</scope>
    <source>
        <strain evidence="9 10">ATCC BAA-1742</strain>
    </source>
</reference>
<sequence length="399" mass="42092">MARRLPGEDGPNAMSHAHSGRNSHAVGKKRGQRIGVLVGMILALIAAAMYIGMMGQSGGDFRGDGNGNTVLAEIKPGSTLSEVGPSLVEKGVVSSNEAFQSAAATTPKAADIKPGFYKLQEKMSAQSAVEAFLNPENKVDLLKVPTGATLMDSKVVGGDTRFGIYSLVSSITCSVGDSCLSAEEIANVAATADPVSLGVPEWALEPVQKASGDPKRLEGLIEPGEYVVDPEASAEETLTQLISASAESFANTGIVDRAAAINLSPYELLTAASLVEREAPAGEFDKVARVILNRLAKPMRLEFDSTVNYGLDEQEVATTDEDRARETPWNTYAKDGLPATPIASPSIEAVTAMENPAPGNWLFFVTVDKDGTTVFNDTFEQHMADTQKAAESGVLDSNR</sequence>
<evidence type="ECO:0000313" key="9">
    <source>
        <dbReference type="EMBL" id="EPD70252.1"/>
    </source>
</evidence>
<dbReference type="STRING" id="1125779.HMPREF1219_00686"/>
<dbReference type="EC" id="4.2.2.29" evidence="7"/>
<name>S2ZJQ5_9CORY</name>
<dbReference type="Proteomes" id="UP000014408">
    <property type="component" value="Unassembled WGS sequence"/>
</dbReference>
<keyword evidence="10" id="KW-1185">Reference proteome</keyword>
<dbReference type="AlphaFoldDB" id="S2ZJQ5"/>
<dbReference type="EMBL" id="ATBY01000009">
    <property type="protein sequence ID" value="EPD70252.1"/>
    <property type="molecule type" value="Genomic_DNA"/>
</dbReference>
<feature type="transmembrane region" description="Helical" evidence="7">
    <location>
        <begin position="34"/>
        <end position="53"/>
    </location>
</feature>
<dbReference type="GO" id="GO:0005886">
    <property type="term" value="C:plasma membrane"/>
    <property type="evidence" value="ECO:0007669"/>
    <property type="project" value="UniProtKB-SubCell"/>
</dbReference>
<keyword evidence="3 7" id="KW-1133">Transmembrane helix</keyword>
<dbReference type="HOGENOM" id="CLU_025574_4_1_11"/>
<accession>S2ZJQ5</accession>
<dbReference type="PANTHER" id="PTHR30518:SF2">
    <property type="entry name" value="ENDOLYTIC MUREIN TRANSGLYCOSYLASE"/>
    <property type="match status" value="1"/>
</dbReference>
<dbReference type="GO" id="GO:0071555">
    <property type="term" value="P:cell wall organization"/>
    <property type="evidence" value="ECO:0007669"/>
    <property type="project" value="UniProtKB-KW"/>
</dbReference>
<feature type="region of interest" description="Disordered" evidence="8">
    <location>
        <begin position="1"/>
        <end position="28"/>
    </location>
</feature>
<evidence type="ECO:0000256" key="3">
    <source>
        <dbReference type="ARBA" id="ARBA00022989"/>
    </source>
</evidence>
<keyword evidence="6 7" id="KW-0961">Cell wall biogenesis/degradation</keyword>
<dbReference type="GO" id="GO:0008932">
    <property type="term" value="F:lytic endotransglycosylase activity"/>
    <property type="evidence" value="ECO:0007669"/>
    <property type="project" value="UniProtKB-UniRule"/>
</dbReference>
<keyword evidence="2 7" id="KW-0812">Transmembrane</keyword>
<dbReference type="RefSeq" id="WP_016457600.1">
    <property type="nucleotide sequence ID" value="NZ_KE150446.1"/>
</dbReference>
<keyword evidence="1 7" id="KW-1003">Cell membrane</keyword>
<evidence type="ECO:0000256" key="7">
    <source>
        <dbReference type="HAMAP-Rule" id="MF_02065"/>
    </source>
</evidence>
<comment type="function">
    <text evidence="7">Functions as a peptidoglycan terminase that cleaves nascent peptidoglycan strands endolytically to terminate their elongation.</text>
</comment>